<dbReference type="Proteomes" id="UP000236592">
    <property type="component" value="Chromosome"/>
</dbReference>
<dbReference type="EMBL" id="CP025938">
    <property type="protein sequence ID" value="AUS06086.1"/>
    <property type="molecule type" value="Genomic_DNA"/>
</dbReference>
<organism evidence="1 2">
    <name type="scientific">Pseudotamlana carrageenivorans</name>
    <dbReference type="NCBI Taxonomy" id="2069432"/>
    <lineage>
        <taxon>Bacteria</taxon>
        <taxon>Pseudomonadati</taxon>
        <taxon>Bacteroidota</taxon>
        <taxon>Flavobacteriia</taxon>
        <taxon>Flavobacteriales</taxon>
        <taxon>Flavobacteriaceae</taxon>
        <taxon>Pseudotamlana</taxon>
    </lineage>
</organism>
<name>A0A2I7SJJ7_9FLAO</name>
<proteinExistence type="predicted"/>
<accession>A0A2I7SJJ7</accession>
<keyword evidence="2" id="KW-1185">Reference proteome</keyword>
<evidence type="ECO:0000313" key="1">
    <source>
        <dbReference type="EMBL" id="AUS06086.1"/>
    </source>
</evidence>
<reference evidence="2" key="1">
    <citation type="submission" date="2018-01" db="EMBL/GenBank/DDBJ databases">
        <title>Complete genome of Tamlana sp. UJ94.</title>
        <authorList>
            <person name="Jung J."/>
            <person name="Chung D."/>
            <person name="Bae S.S."/>
            <person name="Baek K."/>
        </authorList>
    </citation>
    <scope>NUCLEOTIDE SEQUENCE [LARGE SCALE GENOMIC DNA]</scope>
    <source>
        <strain evidence="2">UJ94</strain>
    </source>
</reference>
<gene>
    <name evidence="1" type="ORF">C1A40_11760</name>
</gene>
<dbReference type="AlphaFoldDB" id="A0A2I7SJJ7"/>
<sequence>MQPLKMKKALKITSTVSVILFGILWLASKFDFLTAYQSPEIRNLLVLVYLITRLKYFQMSVKDKDAEIQELKLKLEEK</sequence>
<protein>
    <submittedName>
        <fullName evidence="1">Uncharacterized protein</fullName>
    </submittedName>
</protein>
<dbReference type="KEGG" id="taj:C1A40_11760"/>
<evidence type="ECO:0000313" key="2">
    <source>
        <dbReference type="Proteomes" id="UP000236592"/>
    </source>
</evidence>